<organism evidence="1 2">
    <name type="scientific">Paraburkholderia aspalathi</name>
    <dbReference type="NCBI Taxonomy" id="1324617"/>
    <lineage>
        <taxon>Bacteria</taxon>
        <taxon>Pseudomonadati</taxon>
        <taxon>Pseudomonadota</taxon>
        <taxon>Betaproteobacteria</taxon>
        <taxon>Burkholderiales</taxon>
        <taxon>Burkholderiaceae</taxon>
        <taxon>Paraburkholderia</taxon>
    </lineage>
</organism>
<dbReference type="AlphaFoldDB" id="A0A1I7CEW6"/>
<dbReference type="Proteomes" id="UP000198844">
    <property type="component" value="Unassembled WGS sequence"/>
</dbReference>
<dbReference type="EMBL" id="FPBH01000006">
    <property type="protein sequence ID" value="SFT97966.1"/>
    <property type="molecule type" value="Genomic_DNA"/>
</dbReference>
<evidence type="ECO:0000313" key="1">
    <source>
        <dbReference type="EMBL" id="SFT97966.1"/>
    </source>
</evidence>
<gene>
    <name evidence="1" type="ORF">SAMN05192563_1006179</name>
</gene>
<accession>A0A1I7CEW6</accession>
<dbReference type="OrthoDB" id="7604978at2"/>
<dbReference type="RefSeq" id="WP_093634598.1">
    <property type="nucleotide sequence ID" value="NZ_FPBH01000006.1"/>
</dbReference>
<reference evidence="1 2" key="1">
    <citation type="submission" date="2016-10" db="EMBL/GenBank/DDBJ databases">
        <authorList>
            <person name="de Groot N.N."/>
        </authorList>
    </citation>
    <scope>NUCLEOTIDE SEQUENCE [LARGE SCALE GENOMIC DNA]</scope>
    <source>
        <strain evidence="1 2">LMG 27731</strain>
    </source>
</reference>
<sequence>MTPPRLLQQILTEFDDRISSELNLDPLGLQVIWSAYGQKIFRNRVSSISNDVRNYTLNLFNHWVVKSIADDDAVRLGKGLQSEKAYAGKGKNAYAFRQACLVYLENLFAFCMVDAQTRAGVETAGVLGISKARRKWDESQGKPRLLFSHESKAHILVRQNLLGVSGRYKTPLVQMGFFDSAYDYALPSARSLWKKVEEQLTTGLGPLAKLHKLVHVHVTELLAEPNREPERLFDQVPVELRKAFVRSFSSPTAVGSYAREFWLSVTELDQGAPGALYRVLSEELRRGGATGPWSANKVFARSVGQNLLASADKDKLEHVRLLEPFLGELDLLLDVILSAKSHSLNEVVARWKALGRDENTLPRLAAPIVTNLTMSKQIAGTASERLKDLLDLAKEVEIQQQSERLLKYHDKIMEARGQSPWLRLLSDGKLKIDVRPRVLPGKDERPVGTWIHHYYIPQFRHLLSGLWGNA</sequence>
<protein>
    <submittedName>
        <fullName evidence="1">Uncharacterized protein</fullName>
    </submittedName>
</protein>
<name>A0A1I7CEW6_9BURK</name>
<evidence type="ECO:0000313" key="2">
    <source>
        <dbReference type="Proteomes" id="UP000198844"/>
    </source>
</evidence>
<proteinExistence type="predicted"/>